<protein>
    <recommendedName>
        <fullName evidence="4">Ubiquitin-like protease family profile domain-containing protein</fullName>
    </recommendedName>
</protein>
<feature type="compositionally biased region" description="Polar residues" evidence="1">
    <location>
        <begin position="8"/>
        <end position="21"/>
    </location>
</feature>
<accession>A0A444YQA6</accession>
<evidence type="ECO:0008006" key="4">
    <source>
        <dbReference type="Google" id="ProtNLM"/>
    </source>
</evidence>
<dbReference type="AlphaFoldDB" id="A0A444YQA6"/>
<evidence type="ECO:0000313" key="2">
    <source>
        <dbReference type="EMBL" id="RYR04082.1"/>
    </source>
</evidence>
<gene>
    <name evidence="2" type="ORF">Ahy_B06g083644</name>
</gene>
<proteinExistence type="predicted"/>
<organism evidence="2 3">
    <name type="scientific">Arachis hypogaea</name>
    <name type="common">Peanut</name>
    <dbReference type="NCBI Taxonomy" id="3818"/>
    <lineage>
        <taxon>Eukaryota</taxon>
        <taxon>Viridiplantae</taxon>
        <taxon>Streptophyta</taxon>
        <taxon>Embryophyta</taxon>
        <taxon>Tracheophyta</taxon>
        <taxon>Spermatophyta</taxon>
        <taxon>Magnoliopsida</taxon>
        <taxon>eudicotyledons</taxon>
        <taxon>Gunneridae</taxon>
        <taxon>Pentapetalae</taxon>
        <taxon>rosids</taxon>
        <taxon>fabids</taxon>
        <taxon>Fabales</taxon>
        <taxon>Fabaceae</taxon>
        <taxon>Papilionoideae</taxon>
        <taxon>50 kb inversion clade</taxon>
        <taxon>dalbergioids sensu lato</taxon>
        <taxon>Dalbergieae</taxon>
        <taxon>Pterocarpus clade</taxon>
        <taxon>Arachis</taxon>
    </lineage>
</organism>
<feature type="region of interest" description="Disordered" evidence="1">
    <location>
        <begin position="1"/>
        <end position="35"/>
    </location>
</feature>
<keyword evidence="3" id="KW-1185">Reference proteome</keyword>
<reference evidence="2 3" key="1">
    <citation type="submission" date="2019-01" db="EMBL/GenBank/DDBJ databases">
        <title>Sequencing of cultivated peanut Arachis hypogaea provides insights into genome evolution and oil improvement.</title>
        <authorList>
            <person name="Chen X."/>
        </authorList>
    </citation>
    <scope>NUCLEOTIDE SEQUENCE [LARGE SCALE GENOMIC DNA]</scope>
    <source>
        <strain evidence="3">cv. Fuhuasheng</strain>
        <tissue evidence="2">Leaves</tissue>
    </source>
</reference>
<name>A0A444YQA6_ARAHY</name>
<comment type="caution">
    <text evidence="2">The sequence shown here is derived from an EMBL/GenBank/DDBJ whole genome shotgun (WGS) entry which is preliminary data.</text>
</comment>
<dbReference type="EMBL" id="SDMP01000016">
    <property type="protein sequence ID" value="RYR04082.1"/>
    <property type="molecule type" value="Genomic_DNA"/>
</dbReference>
<evidence type="ECO:0000313" key="3">
    <source>
        <dbReference type="Proteomes" id="UP000289738"/>
    </source>
</evidence>
<sequence length="233" mass="27307">MMKVYFRSTPQPYDTAENTLTEPKDTLNQEGQSAVEKGKIQESPILVEELEELVEQVINTRVAVALNFAEDKSLPCQKVQPTVRFDDKFKTPIRRSEITGDLKKKCFLWATTLKTYDDTSTNEWDTIFIWNHEYPLKITRGHFASLKANTYVISAMCHVLNKKRIERFEEQIYYVPPDIVNLALGNHQDKFKQPKTNKPFDIQDYEDFIPYLDKKKFASHLFIFAPVCYAEHW</sequence>
<evidence type="ECO:0000256" key="1">
    <source>
        <dbReference type="SAM" id="MobiDB-lite"/>
    </source>
</evidence>
<dbReference type="Proteomes" id="UP000289738">
    <property type="component" value="Chromosome B06"/>
</dbReference>